<dbReference type="InterPro" id="IPR036259">
    <property type="entry name" value="MFS_trans_sf"/>
</dbReference>
<keyword evidence="7 8" id="KW-0472">Membrane</keyword>
<feature type="transmembrane region" description="Helical" evidence="8">
    <location>
        <begin position="170"/>
        <end position="192"/>
    </location>
</feature>
<evidence type="ECO:0000256" key="5">
    <source>
        <dbReference type="ARBA" id="ARBA00022692"/>
    </source>
</evidence>
<dbReference type="Gene3D" id="1.20.1720.10">
    <property type="entry name" value="Multidrug resistance protein D"/>
    <property type="match status" value="1"/>
</dbReference>
<keyword evidence="6 8" id="KW-1133">Transmembrane helix</keyword>
<feature type="transmembrane region" description="Helical" evidence="8">
    <location>
        <begin position="56"/>
        <end position="77"/>
    </location>
</feature>
<evidence type="ECO:0000256" key="7">
    <source>
        <dbReference type="ARBA" id="ARBA00023136"/>
    </source>
</evidence>
<accession>A0A0B2UBV8</accession>
<dbReference type="NCBIfam" id="TIGR00711">
    <property type="entry name" value="efflux_EmrB"/>
    <property type="match status" value="1"/>
</dbReference>
<feature type="transmembrane region" description="Helical" evidence="8">
    <location>
        <begin position="477"/>
        <end position="495"/>
    </location>
</feature>
<dbReference type="InterPro" id="IPR020846">
    <property type="entry name" value="MFS_dom"/>
</dbReference>
<feature type="transmembrane region" description="Helical" evidence="8">
    <location>
        <begin position="235"/>
        <end position="254"/>
    </location>
</feature>
<name>A0A0B2UBV8_9GAMM</name>
<protein>
    <submittedName>
        <fullName evidence="10">Multidrug resistance protein B</fullName>
    </submittedName>
</protein>
<evidence type="ECO:0000256" key="4">
    <source>
        <dbReference type="ARBA" id="ARBA00022475"/>
    </source>
</evidence>
<organism evidence="10 11">
    <name type="scientific">Acinetobacter oleivorans</name>
    <dbReference type="NCBI Taxonomy" id="1148157"/>
    <lineage>
        <taxon>Bacteria</taxon>
        <taxon>Pseudomonadati</taxon>
        <taxon>Pseudomonadota</taxon>
        <taxon>Gammaproteobacteria</taxon>
        <taxon>Moraxellales</taxon>
        <taxon>Moraxellaceae</taxon>
        <taxon>Acinetobacter</taxon>
    </lineage>
</organism>
<dbReference type="SUPFAM" id="SSF103473">
    <property type="entry name" value="MFS general substrate transporter"/>
    <property type="match status" value="1"/>
</dbReference>
<dbReference type="GO" id="GO:0005886">
    <property type="term" value="C:plasma membrane"/>
    <property type="evidence" value="ECO:0007669"/>
    <property type="project" value="UniProtKB-SubCell"/>
</dbReference>
<feature type="transmembrane region" description="Helical" evidence="8">
    <location>
        <begin position="12"/>
        <end position="36"/>
    </location>
</feature>
<evidence type="ECO:0000256" key="3">
    <source>
        <dbReference type="ARBA" id="ARBA00022448"/>
    </source>
</evidence>
<feature type="transmembrane region" description="Helical" evidence="8">
    <location>
        <begin position="109"/>
        <end position="131"/>
    </location>
</feature>
<comment type="caution">
    <text evidence="10">The sequence shown here is derived from an EMBL/GenBank/DDBJ whole genome shotgun (WGS) entry which is preliminary data.</text>
</comment>
<dbReference type="InterPro" id="IPR011701">
    <property type="entry name" value="MFS"/>
</dbReference>
<evidence type="ECO:0000313" key="10">
    <source>
        <dbReference type="EMBL" id="KHN66577.1"/>
    </source>
</evidence>
<dbReference type="CDD" id="cd17503">
    <property type="entry name" value="MFS_LmrB_MDR_like"/>
    <property type="match status" value="1"/>
</dbReference>
<comment type="similarity">
    <text evidence="2">Belongs to the major facilitator superfamily. EmrB family.</text>
</comment>
<evidence type="ECO:0000256" key="2">
    <source>
        <dbReference type="ARBA" id="ARBA00008537"/>
    </source>
</evidence>
<evidence type="ECO:0000313" key="11">
    <source>
        <dbReference type="Proteomes" id="UP000031012"/>
    </source>
</evidence>
<proteinExistence type="inferred from homology"/>
<dbReference type="PANTHER" id="PTHR42718">
    <property type="entry name" value="MAJOR FACILITATOR SUPERFAMILY MULTIDRUG TRANSPORTER MFSC"/>
    <property type="match status" value="1"/>
</dbReference>
<feature type="transmembrane region" description="Helical" evidence="8">
    <location>
        <begin position="143"/>
        <end position="164"/>
    </location>
</feature>
<dbReference type="Gene3D" id="1.20.1250.20">
    <property type="entry name" value="MFS general substrate transporter like domains"/>
    <property type="match status" value="1"/>
</dbReference>
<dbReference type="AlphaFoldDB" id="A0A0B2UBV8"/>
<dbReference type="PROSITE" id="PS50850">
    <property type="entry name" value="MFS"/>
    <property type="match status" value="1"/>
</dbReference>
<reference evidence="10 11" key="1">
    <citation type="submission" date="2014-03" db="EMBL/GenBank/DDBJ databases">
        <title>Genome sequence of the diesel-degrader and plant-growth promoter Acinetobacter oleivorans PF-1 isolated from the roots of poplar tree.</title>
        <authorList>
            <person name="Gkorezis P."/>
            <person name="van Hamme J."/>
            <person name="Rineau F."/>
            <person name="Vangronsveld J."/>
            <person name="Francetti A."/>
        </authorList>
    </citation>
    <scope>NUCLEOTIDE SEQUENCE [LARGE SCALE GENOMIC DNA]</scope>
    <source>
        <strain evidence="10 11">PF1</strain>
    </source>
</reference>
<feature type="transmembrane region" description="Helical" evidence="8">
    <location>
        <begin position="275"/>
        <end position="296"/>
    </location>
</feature>
<feature type="transmembrane region" description="Helical" evidence="8">
    <location>
        <begin position="204"/>
        <end position="223"/>
    </location>
</feature>
<dbReference type="GO" id="GO:0022857">
    <property type="term" value="F:transmembrane transporter activity"/>
    <property type="evidence" value="ECO:0007669"/>
    <property type="project" value="InterPro"/>
</dbReference>
<feature type="transmembrane region" description="Helical" evidence="8">
    <location>
        <begin position="84"/>
        <end position="103"/>
    </location>
</feature>
<dbReference type="EMBL" id="JHQK01000011">
    <property type="protein sequence ID" value="KHN66577.1"/>
    <property type="molecule type" value="Genomic_DNA"/>
</dbReference>
<dbReference type="PANTHER" id="PTHR42718:SF9">
    <property type="entry name" value="MAJOR FACILITATOR SUPERFAMILY MULTIDRUG TRANSPORTER MFSC"/>
    <property type="match status" value="1"/>
</dbReference>
<sequence length="508" mass="54710">MKTQTPFAELSGGRLLLAAFVIALSNFMVVLDTTIANVSVPHITGNLAVSSTQGTWVVTSYAVAEAICVPLTGWLAGRFGTVRVFIFGLIGFTIFSFLCGLANSLGMLVFFRIGQGLCGGPLMPLSQTLLMRIFPKEKHAQAMGLWAMTTVVGPILGPILGGLISDNLSWHWIFFINIPVGIICVLAAIRLLKPAETETISLRIDTVGLGLLILWIGALQLMLDLGHERDWFNSTSIVLLALTAAIGFVVFLIWELTDKHPVVDVKVFRHRGFAISVLALSLGFGAFFGSIVLIPQWLQMNLSYTATWAGYLTATMGFGSLTMSPIVAKLSTKHDPRALASFGLILLGAVTLMRAFWTTDADFMALAWPQILQGFAVPFFFIPLSNIALGSVLQQEIASAAGLMNFLRTMAGAIGASIAVTVWDDHAKVARSEMVSNLNTAEVQNNLLQNGFTADSTLGIISNLVDKEAITMSANHVFLLFAMVFVFAGLVIWLCPKPKGDVGGMPSH</sequence>
<feature type="domain" description="Major facilitator superfamily (MFS) profile" evidence="9">
    <location>
        <begin position="18"/>
        <end position="500"/>
    </location>
</feature>
<evidence type="ECO:0000256" key="8">
    <source>
        <dbReference type="SAM" id="Phobius"/>
    </source>
</evidence>
<evidence type="ECO:0000259" key="9">
    <source>
        <dbReference type="PROSITE" id="PS50850"/>
    </source>
</evidence>
<evidence type="ECO:0000256" key="1">
    <source>
        <dbReference type="ARBA" id="ARBA00004651"/>
    </source>
</evidence>
<gene>
    <name evidence="10" type="primary">emrB</name>
    <name evidence="10" type="ORF">DH17_01620</name>
</gene>
<dbReference type="Pfam" id="PF07690">
    <property type="entry name" value="MFS_1"/>
    <property type="match status" value="1"/>
</dbReference>
<dbReference type="Proteomes" id="UP000031012">
    <property type="component" value="Unassembled WGS sequence"/>
</dbReference>
<feature type="transmembrane region" description="Helical" evidence="8">
    <location>
        <begin position="308"/>
        <end position="327"/>
    </location>
</feature>
<feature type="transmembrane region" description="Helical" evidence="8">
    <location>
        <begin position="371"/>
        <end position="393"/>
    </location>
</feature>
<comment type="subcellular location">
    <subcellularLocation>
        <location evidence="1">Cell membrane</location>
        <topology evidence="1">Multi-pass membrane protein</topology>
    </subcellularLocation>
</comment>
<evidence type="ECO:0000256" key="6">
    <source>
        <dbReference type="ARBA" id="ARBA00022989"/>
    </source>
</evidence>
<keyword evidence="3" id="KW-0813">Transport</keyword>
<feature type="transmembrane region" description="Helical" evidence="8">
    <location>
        <begin position="339"/>
        <end position="359"/>
    </location>
</feature>
<keyword evidence="5 8" id="KW-0812">Transmembrane</keyword>
<keyword evidence="4" id="KW-1003">Cell membrane</keyword>
<dbReference type="InterPro" id="IPR004638">
    <property type="entry name" value="EmrB-like"/>
</dbReference>